<dbReference type="PROSITE" id="PS00463">
    <property type="entry name" value="ZN2_CY6_FUNGAL_1"/>
    <property type="match status" value="1"/>
</dbReference>
<name>A0ABY0HG86_9PEZI</name>
<dbReference type="PANTHER" id="PTHR47657:SF7">
    <property type="entry name" value="STEROL REGULATORY ELEMENT-BINDING PROTEIN ECM22"/>
    <property type="match status" value="1"/>
</dbReference>
<feature type="domain" description="Zn(2)-C6 fungal-type" evidence="2">
    <location>
        <begin position="21"/>
        <end position="50"/>
    </location>
</feature>
<dbReference type="InterPro" id="IPR001138">
    <property type="entry name" value="Zn2Cys6_DnaBD"/>
</dbReference>
<evidence type="ECO:0000313" key="4">
    <source>
        <dbReference type="Proteomes" id="UP000294003"/>
    </source>
</evidence>
<dbReference type="SUPFAM" id="SSF57701">
    <property type="entry name" value="Zn2/Cys6 DNA-binding domain"/>
    <property type="match status" value="1"/>
</dbReference>
<dbReference type="SMART" id="SM00066">
    <property type="entry name" value="GAL4"/>
    <property type="match status" value="1"/>
</dbReference>
<dbReference type="PANTHER" id="PTHR47657">
    <property type="entry name" value="STEROL REGULATORY ELEMENT-BINDING PROTEIN ECM22"/>
    <property type="match status" value="1"/>
</dbReference>
<evidence type="ECO:0000259" key="2">
    <source>
        <dbReference type="PROSITE" id="PS50048"/>
    </source>
</evidence>
<protein>
    <recommendedName>
        <fullName evidence="2">Zn(2)-C6 fungal-type domain-containing protein</fullName>
    </recommendedName>
</protein>
<dbReference type="Pfam" id="PF00172">
    <property type="entry name" value="Zn_clus"/>
    <property type="match status" value="1"/>
</dbReference>
<gene>
    <name evidence="3" type="ORF">DL762_002937</name>
</gene>
<dbReference type="InterPro" id="IPR036864">
    <property type="entry name" value="Zn2-C6_fun-type_DNA-bd_sf"/>
</dbReference>
<organism evidence="3 4">
    <name type="scientific">Monosporascus cannonballus</name>
    <dbReference type="NCBI Taxonomy" id="155416"/>
    <lineage>
        <taxon>Eukaryota</taxon>
        <taxon>Fungi</taxon>
        <taxon>Dikarya</taxon>
        <taxon>Ascomycota</taxon>
        <taxon>Pezizomycotina</taxon>
        <taxon>Sordariomycetes</taxon>
        <taxon>Xylariomycetidae</taxon>
        <taxon>Xylariales</taxon>
        <taxon>Xylariales incertae sedis</taxon>
        <taxon>Monosporascus</taxon>
    </lineage>
</organism>
<reference evidence="3 4" key="1">
    <citation type="submission" date="2018-06" db="EMBL/GenBank/DDBJ databases">
        <title>Complete Genomes of Monosporascus.</title>
        <authorList>
            <person name="Robinson A.J."/>
            <person name="Natvig D.O."/>
        </authorList>
    </citation>
    <scope>NUCLEOTIDE SEQUENCE [LARGE SCALE GENOMIC DNA]</scope>
    <source>
        <strain evidence="3 4">CBS 609.92</strain>
    </source>
</reference>
<evidence type="ECO:0000313" key="3">
    <source>
        <dbReference type="EMBL" id="RYO89988.1"/>
    </source>
</evidence>
<dbReference type="Gene3D" id="4.10.240.10">
    <property type="entry name" value="Zn(2)-C6 fungal-type DNA-binding domain"/>
    <property type="match status" value="1"/>
</dbReference>
<dbReference type="CDD" id="cd00067">
    <property type="entry name" value="GAL4"/>
    <property type="match status" value="1"/>
</dbReference>
<evidence type="ECO:0000256" key="1">
    <source>
        <dbReference type="ARBA" id="ARBA00023242"/>
    </source>
</evidence>
<proteinExistence type="predicted"/>
<comment type="caution">
    <text evidence="3">The sequence shown here is derived from an EMBL/GenBank/DDBJ whole genome shotgun (WGS) entry which is preliminary data.</text>
</comment>
<dbReference type="EMBL" id="QJNS01000064">
    <property type="protein sequence ID" value="RYO89988.1"/>
    <property type="molecule type" value="Genomic_DNA"/>
</dbReference>
<keyword evidence="1" id="KW-0539">Nucleus</keyword>
<accession>A0ABY0HG86</accession>
<sequence length="150" mass="16421">METDEASSKRQRRAHRKSRLGCLQCKKRKIKCDETRPSCLNCIRREITCSPRSTPIDGAGLVAQTSPGHPQMPYRRGIWIVPDNVTSDCSIPCGNHGSSPGTAPSLSDQSSHQIQLLSQRLTIVESQLLAVISAPPSSHLPGLTYSDMEL</sequence>
<dbReference type="Proteomes" id="UP000294003">
    <property type="component" value="Unassembled WGS sequence"/>
</dbReference>
<dbReference type="PROSITE" id="PS50048">
    <property type="entry name" value="ZN2_CY6_FUNGAL_2"/>
    <property type="match status" value="1"/>
</dbReference>
<dbReference type="InterPro" id="IPR052400">
    <property type="entry name" value="Zn2-C6_fungal_TF"/>
</dbReference>
<keyword evidence="4" id="KW-1185">Reference proteome</keyword>